<comment type="similarity">
    <text evidence="1">Belongs to the universal stress protein A family.</text>
</comment>
<dbReference type="PANTHER" id="PTHR46268:SF6">
    <property type="entry name" value="UNIVERSAL STRESS PROTEIN UP12"/>
    <property type="match status" value="1"/>
</dbReference>
<name>A0A2T0SHT1_9ACTN</name>
<evidence type="ECO:0000313" key="4">
    <source>
        <dbReference type="Proteomes" id="UP000239209"/>
    </source>
</evidence>
<protein>
    <submittedName>
        <fullName evidence="3">Nucleotide-binding universal stress UspA family protein</fullName>
    </submittedName>
</protein>
<gene>
    <name evidence="3" type="ORF">CLV70_101134</name>
</gene>
<accession>A0A2T0SHT1</accession>
<dbReference type="InterPro" id="IPR006015">
    <property type="entry name" value="Universal_stress_UspA"/>
</dbReference>
<dbReference type="Gene3D" id="3.40.50.620">
    <property type="entry name" value="HUPs"/>
    <property type="match status" value="2"/>
</dbReference>
<dbReference type="PANTHER" id="PTHR46268">
    <property type="entry name" value="STRESS RESPONSE PROTEIN NHAX"/>
    <property type="match status" value="1"/>
</dbReference>
<dbReference type="Proteomes" id="UP000239209">
    <property type="component" value="Unassembled WGS sequence"/>
</dbReference>
<dbReference type="PRINTS" id="PR01438">
    <property type="entry name" value="UNVRSLSTRESS"/>
</dbReference>
<evidence type="ECO:0000313" key="3">
    <source>
        <dbReference type="EMBL" id="PRY32974.1"/>
    </source>
</evidence>
<evidence type="ECO:0000256" key="1">
    <source>
        <dbReference type="ARBA" id="ARBA00008791"/>
    </source>
</evidence>
<organism evidence="3 4">
    <name type="scientific">Pseudosporangium ferrugineum</name>
    <dbReference type="NCBI Taxonomy" id="439699"/>
    <lineage>
        <taxon>Bacteria</taxon>
        <taxon>Bacillati</taxon>
        <taxon>Actinomycetota</taxon>
        <taxon>Actinomycetes</taxon>
        <taxon>Micromonosporales</taxon>
        <taxon>Micromonosporaceae</taxon>
        <taxon>Pseudosporangium</taxon>
    </lineage>
</organism>
<dbReference type="InterPro" id="IPR014729">
    <property type="entry name" value="Rossmann-like_a/b/a_fold"/>
</dbReference>
<reference evidence="3 4" key="1">
    <citation type="submission" date="2018-03" db="EMBL/GenBank/DDBJ databases">
        <title>Genomic Encyclopedia of Archaeal and Bacterial Type Strains, Phase II (KMG-II): from individual species to whole genera.</title>
        <authorList>
            <person name="Goeker M."/>
        </authorList>
    </citation>
    <scope>NUCLEOTIDE SEQUENCE [LARGE SCALE GENOMIC DNA]</scope>
    <source>
        <strain evidence="3 4">DSM 45348</strain>
    </source>
</reference>
<dbReference type="SUPFAM" id="SSF52402">
    <property type="entry name" value="Adenine nucleotide alpha hydrolases-like"/>
    <property type="match status" value="2"/>
</dbReference>
<feature type="domain" description="UspA" evidence="2">
    <location>
        <begin position="154"/>
        <end position="287"/>
    </location>
</feature>
<feature type="domain" description="UspA" evidence="2">
    <location>
        <begin position="13"/>
        <end position="146"/>
    </location>
</feature>
<sequence length="300" mass="31144">MTATARPSSRPAVVVGTDGSARGRDAVVTAAAEAVRRHLPLRIVHALTWPALPVALPPGLTEVSPAAARERAAQCLYDAVKYAADAVPGVVTETALVTGRPTAVLEEQSRHASLLVVGAHGLGGMLLGSVAGHVVAHAACPVLVVRGEPRPTGPVVAGVDGSPASAAVLDAALREASLRGTTLIALHAWSGSDWTELNSGLPMTYEFWSGEAQEQRVMAEAMAGTGDRYPDVPVRRRVVRGHAGPLLSELSQTAQLVVIGDHDRSRLAGPVSRHLIFHAGCPTLVVPARRDAQGLRATPP</sequence>
<keyword evidence="4" id="KW-1185">Reference proteome</keyword>
<comment type="caution">
    <text evidence="3">The sequence shown here is derived from an EMBL/GenBank/DDBJ whole genome shotgun (WGS) entry which is preliminary data.</text>
</comment>
<dbReference type="EMBL" id="PVZG01000001">
    <property type="protein sequence ID" value="PRY32974.1"/>
    <property type="molecule type" value="Genomic_DNA"/>
</dbReference>
<proteinExistence type="inferred from homology"/>
<evidence type="ECO:0000259" key="2">
    <source>
        <dbReference type="Pfam" id="PF00582"/>
    </source>
</evidence>
<dbReference type="Pfam" id="PF00582">
    <property type="entry name" value="Usp"/>
    <property type="match status" value="2"/>
</dbReference>
<dbReference type="InterPro" id="IPR006016">
    <property type="entry name" value="UspA"/>
</dbReference>
<dbReference type="RefSeq" id="WP_106124341.1">
    <property type="nucleotide sequence ID" value="NZ_PVZG01000001.1"/>
</dbReference>
<dbReference type="AlphaFoldDB" id="A0A2T0SHT1"/>
<dbReference type="OrthoDB" id="3174546at2"/>